<dbReference type="PANTHER" id="PTHR43649">
    <property type="entry name" value="ARABINOSE-BINDING PROTEIN-RELATED"/>
    <property type="match status" value="1"/>
</dbReference>
<protein>
    <submittedName>
        <fullName evidence="1">Extracellular solute-binding protein</fullName>
    </submittedName>
</protein>
<evidence type="ECO:0000313" key="1">
    <source>
        <dbReference type="EMBL" id="NOU94465.1"/>
    </source>
</evidence>
<evidence type="ECO:0000313" key="2">
    <source>
        <dbReference type="Proteomes" id="UP000641588"/>
    </source>
</evidence>
<dbReference type="Pfam" id="PF01547">
    <property type="entry name" value="SBP_bac_1"/>
    <property type="match status" value="1"/>
</dbReference>
<accession>A0A972K141</accession>
<dbReference type="Gene3D" id="2.60.120.260">
    <property type="entry name" value="Galactose-binding domain-like"/>
    <property type="match status" value="2"/>
</dbReference>
<comment type="caution">
    <text evidence="1">The sequence shown here is derived from an EMBL/GenBank/DDBJ whole genome shotgun (WGS) entry which is preliminary data.</text>
</comment>
<gene>
    <name evidence="1" type="ORF">GC093_14740</name>
</gene>
<dbReference type="Gene3D" id="3.40.190.10">
    <property type="entry name" value="Periplasmic binding protein-like II"/>
    <property type="match status" value="1"/>
</dbReference>
<dbReference type="EMBL" id="WHOD01000056">
    <property type="protein sequence ID" value="NOU94465.1"/>
    <property type="molecule type" value="Genomic_DNA"/>
</dbReference>
<sequence length="998" mass="114048">MAYQKGMTVMQLERFKIIRERFIALQLVGSLLASAALLPLLPQTTVQAADVVKTDAVSKGRAVKADEYEPYYSDTLKAWLAKGVKTGDAPVELKGAALSAKSDEAAAQVGSYEGKDNVLIWNSPKESWIEYKIDMPKDGLYEIHVAYRPFTGGGIRRPISWDIKLDGTHSFREASSIALYRQWKDALPVKQDVDGNDIRPKSEDISSWSVTSLRDSSGAYEQPLQWYFSKGSHTLRIQSFEPSAIESIKLVPQAMIPDYKDVISTYPSSKSSHAEVKTIQAEDVKWKNDSAIQLISDSDPRMAPLAKGKNTFNAIGGKKWWNQNQEITWTIEIPESGKYKLAFRALQNTISQKASFRRIVVDGKVPFKELLSYRFPYSSEWEGAPLQDEQGNPYEFYMEKGTHTLSMSSTHAPFKSVLFGIEEIMDILRRVDRDLKSLTGGTVDKNRTWKIERDMPDLPVNLKQISEKMTILSQQIVQVNGRKDNISESLNTTVKDIEAMLVKVDDIPYHSDQITSIQEKISGYMDTFVQQPLLLDEIYVAPVEKSFPSMKASLFSKMKGIVVNFFYTFQSKNRLSELDDQVLNVWVHRGRDYVNQLQELTDEMFTPETGIKVKVNLLPNTQMLIMANAAGNQPDIALGLSQDLPVDYAIRNSVYDLSKFSDFQDVYRRYSPGSWLPLYYNKGYFAVPETQSFQVLYYRKDILSRLGLAIPDTWDEVYDMLPTLQQNYMNFYMPPKEFMAFFYQNNAEFFDKDGIKTALDTPESFKSFKQWTDLYNIYALEKEVPSFYQHFRKGDMPIGFADYNMYIQLSAAAPELNGSWGIAQIPGTVQKDGTIARWAGGGQSTGVIFESSTRKEQAWQYLKWWTSADVQERYGADLEAFNGVSFRWNTANIEAFTKLPWKREDVNVILQQWKWYKDMPNLPGGYFVGREINNAWNRAVVDGTNYRSSLEMTILEVNRELRRKQQEFGFIDASGKVLKSMELPIVDKPWDGVNPYVK</sequence>
<dbReference type="Proteomes" id="UP000641588">
    <property type="component" value="Unassembled WGS sequence"/>
</dbReference>
<proteinExistence type="predicted"/>
<name>A0A972K141_9BACL</name>
<organism evidence="1 2">
    <name type="scientific">Paenibacillus foliorum</name>
    <dbReference type="NCBI Taxonomy" id="2654974"/>
    <lineage>
        <taxon>Bacteria</taxon>
        <taxon>Bacillati</taxon>
        <taxon>Bacillota</taxon>
        <taxon>Bacilli</taxon>
        <taxon>Bacillales</taxon>
        <taxon>Paenibacillaceae</taxon>
        <taxon>Paenibacillus</taxon>
    </lineage>
</organism>
<dbReference type="InterPro" id="IPR050490">
    <property type="entry name" value="Bact_solute-bd_prot1"/>
</dbReference>
<keyword evidence="2" id="KW-1185">Reference proteome</keyword>
<reference evidence="1" key="1">
    <citation type="submission" date="2019-10" db="EMBL/GenBank/DDBJ databases">
        <title>Description of Paenibacillus glebae sp. nov.</title>
        <authorList>
            <person name="Carlier A."/>
            <person name="Qi S."/>
        </authorList>
    </citation>
    <scope>NUCLEOTIDE SEQUENCE</scope>
    <source>
        <strain evidence="1">LMG 31456</strain>
    </source>
</reference>
<dbReference type="SUPFAM" id="SSF53850">
    <property type="entry name" value="Periplasmic binding protein-like II"/>
    <property type="match status" value="1"/>
</dbReference>
<dbReference type="PANTHER" id="PTHR43649:SF27">
    <property type="entry name" value="EXTRACELLULAR SOLUTE-BINDING PROTEIN FAMILY 1"/>
    <property type="match status" value="1"/>
</dbReference>
<dbReference type="InterPro" id="IPR006059">
    <property type="entry name" value="SBP"/>
</dbReference>
<dbReference type="AlphaFoldDB" id="A0A972K141"/>